<reference evidence="2 3" key="1">
    <citation type="submission" date="2016-10" db="EMBL/GenBank/DDBJ databases">
        <authorList>
            <person name="de Groot N.N."/>
        </authorList>
    </citation>
    <scope>NUCLEOTIDE SEQUENCE [LARGE SCALE GENOMIC DNA]</scope>
    <source>
        <strain evidence="2 3">DSM 15827</strain>
    </source>
</reference>
<dbReference type="AlphaFoldDB" id="A0A1H9P063"/>
<dbReference type="SUPFAM" id="SSF55729">
    <property type="entry name" value="Acyl-CoA N-acyltransferases (Nat)"/>
    <property type="match status" value="1"/>
</dbReference>
<evidence type="ECO:0000313" key="2">
    <source>
        <dbReference type="EMBL" id="SER41674.1"/>
    </source>
</evidence>
<name>A0A1H9P063_9LACT</name>
<feature type="domain" description="N-acetyltransferase" evidence="1">
    <location>
        <begin position="5"/>
        <end position="144"/>
    </location>
</feature>
<dbReference type="InterPro" id="IPR016181">
    <property type="entry name" value="Acyl_CoA_acyltransferase"/>
</dbReference>
<dbReference type="PANTHER" id="PTHR13355">
    <property type="entry name" value="GLUCOSAMINE 6-PHOSPHATE N-ACETYLTRANSFERASE"/>
    <property type="match status" value="1"/>
</dbReference>
<sequence length="144" mass="16801">MWKCKSLAELTSVELYRIYKARVNVFVVEQTCPYPEVDESDLDCLHIFQEQDGRVIAYARLIRTKKRFKIGRVLVNEAYRGHGLARELVQFVLDKASEIDASLPVYAQAQAYLVEFYQSFGFDITSEVYLEDEIPHVDMELIRK</sequence>
<dbReference type="Gene3D" id="3.40.630.30">
    <property type="match status" value="1"/>
</dbReference>
<dbReference type="GO" id="GO:0004343">
    <property type="term" value="F:glucosamine 6-phosphate N-acetyltransferase activity"/>
    <property type="evidence" value="ECO:0007669"/>
    <property type="project" value="TreeGrafter"/>
</dbReference>
<keyword evidence="3" id="KW-1185">Reference proteome</keyword>
<accession>A0A1H9P063</accession>
<dbReference type="RefSeq" id="WP_089747798.1">
    <property type="nucleotide sequence ID" value="NZ_FOGF01000049.1"/>
</dbReference>
<dbReference type="Pfam" id="PF13673">
    <property type="entry name" value="Acetyltransf_10"/>
    <property type="match status" value="1"/>
</dbReference>
<dbReference type="Proteomes" id="UP000198556">
    <property type="component" value="Unassembled WGS sequence"/>
</dbReference>
<dbReference type="PROSITE" id="PS51186">
    <property type="entry name" value="GNAT"/>
    <property type="match status" value="1"/>
</dbReference>
<evidence type="ECO:0000313" key="3">
    <source>
        <dbReference type="Proteomes" id="UP000198556"/>
    </source>
</evidence>
<dbReference type="InterPro" id="IPR000182">
    <property type="entry name" value="GNAT_dom"/>
</dbReference>
<dbReference type="OrthoDB" id="9796171at2"/>
<protein>
    <submittedName>
        <fullName evidence="2">ElaA protein</fullName>
    </submittedName>
</protein>
<proteinExistence type="predicted"/>
<dbReference type="STRING" id="137733.SAMN05421767_1495"/>
<gene>
    <name evidence="2" type="ORF">SAMN05421767_1495</name>
</gene>
<organism evidence="2 3">
    <name type="scientific">Granulicatella balaenopterae</name>
    <dbReference type="NCBI Taxonomy" id="137733"/>
    <lineage>
        <taxon>Bacteria</taxon>
        <taxon>Bacillati</taxon>
        <taxon>Bacillota</taxon>
        <taxon>Bacilli</taxon>
        <taxon>Lactobacillales</taxon>
        <taxon>Carnobacteriaceae</taxon>
        <taxon>Granulicatella</taxon>
    </lineage>
</organism>
<dbReference type="InterPro" id="IPR039143">
    <property type="entry name" value="GNPNAT1-like"/>
</dbReference>
<dbReference type="EMBL" id="FOGF01000049">
    <property type="protein sequence ID" value="SER41674.1"/>
    <property type="molecule type" value="Genomic_DNA"/>
</dbReference>
<dbReference type="CDD" id="cd04301">
    <property type="entry name" value="NAT_SF"/>
    <property type="match status" value="1"/>
</dbReference>
<evidence type="ECO:0000259" key="1">
    <source>
        <dbReference type="PROSITE" id="PS51186"/>
    </source>
</evidence>
<dbReference type="PANTHER" id="PTHR13355:SF11">
    <property type="entry name" value="GLUCOSAMINE 6-PHOSPHATE N-ACETYLTRANSFERASE"/>
    <property type="match status" value="1"/>
</dbReference>